<proteinExistence type="predicted"/>
<feature type="chain" id="PRO_5021947164" description="DUF885 domain-containing protein" evidence="1">
    <location>
        <begin position="24"/>
        <end position="588"/>
    </location>
</feature>
<keyword evidence="3" id="KW-1185">Reference proteome</keyword>
<organism evidence="2 3">
    <name type="scientific">Maioricimonas rarisocia</name>
    <dbReference type="NCBI Taxonomy" id="2528026"/>
    <lineage>
        <taxon>Bacteria</taxon>
        <taxon>Pseudomonadati</taxon>
        <taxon>Planctomycetota</taxon>
        <taxon>Planctomycetia</taxon>
        <taxon>Planctomycetales</taxon>
        <taxon>Planctomycetaceae</taxon>
        <taxon>Maioricimonas</taxon>
    </lineage>
</organism>
<evidence type="ECO:0000313" key="2">
    <source>
        <dbReference type="EMBL" id="QDU36322.1"/>
    </source>
</evidence>
<protein>
    <recommendedName>
        <fullName evidence="4">DUF885 domain-containing protein</fullName>
    </recommendedName>
</protein>
<gene>
    <name evidence="2" type="ORF">Mal4_06070</name>
</gene>
<keyword evidence="1" id="KW-0732">Signal</keyword>
<dbReference type="RefSeq" id="WP_145366999.1">
    <property type="nucleotide sequence ID" value="NZ_CP036275.1"/>
</dbReference>
<evidence type="ECO:0000313" key="3">
    <source>
        <dbReference type="Proteomes" id="UP000320496"/>
    </source>
</evidence>
<dbReference type="Pfam" id="PF05960">
    <property type="entry name" value="DUF885"/>
    <property type="match status" value="1"/>
</dbReference>
<dbReference type="EMBL" id="CP036275">
    <property type="protein sequence ID" value="QDU36322.1"/>
    <property type="molecule type" value="Genomic_DNA"/>
</dbReference>
<name>A0A517Z1H0_9PLAN</name>
<sequence length="588" mass="68383" precursor="true">MHRSILLLLSLTILFSDASVAPAQESPTERFHELLNDEWDRTMRESPTWASALGDLRFNDRWPDMSRDALEASHAADREVLEKLSTIPVEELSPADQINYRLFEREYALKVEAFPYRWWLIPLNQRGGIQDAGSTADSLRFDRVKHYEDWLARMRAFPEYMDQTLALMREGAGAGIMHPQIILSRIPAQVRRQIVDDPDQHLFYKPFRSFPDDIADEDRQRLRDEARQLISDEIVPAYRKMLTFFEEEYLPAGLGKVGVWQLPRGDELYRLRCRQFTTTDLTPQEIHEIGLSEVARIRAEMEKIVEEVGFDGTFAEFLEMLRTDPKFYFDDPNELLEAYQAACKKIDPQLVKLFRKLPRIPYGVEAIPQHIAPDTTTAYYRPPAADGTRAGTYFVNLFRPEVRPKYEIEVLSVHEAVPGHHLQIALAMELEDLPEFRRYGGYTAFIEGWALYSEGLGEELGLYQDPYSRFGQLTYEMWRAVRLVVDTGIHEFQWTRQQAIDFFAENTAKTLHDIENEIDRYIAWPGQALAYKIGQLRIQELRRKAEQELGEDFDIREFHDVVLRNGAVTLGVLEAQVDAWLEEKQGQR</sequence>
<feature type="signal peptide" evidence="1">
    <location>
        <begin position="1"/>
        <end position="23"/>
    </location>
</feature>
<evidence type="ECO:0000256" key="1">
    <source>
        <dbReference type="SAM" id="SignalP"/>
    </source>
</evidence>
<reference evidence="2 3" key="1">
    <citation type="submission" date="2019-02" db="EMBL/GenBank/DDBJ databases">
        <title>Deep-cultivation of Planctomycetes and their phenomic and genomic characterization uncovers novel biology.</title>
        <authorList>
            <person name="Wiegand S."/>
            <person name="Jogler M."/>
            <person name="Boedeker C."/>
            <person name="Pinto D."/>
            <person name="Vollmers J."/>
            <person name="Rivas-Marin E."/>
            <person name="Kohn T."/>
            <person name="Peeters S.H."/>
            <person name="Heuer A."/>
            <person name="Rast P."/>
            <person name="Oberbeckmann S."/>
            <person name="Bunk B."/>
            <person name="Jeske O."/>
            <person name="Meyerdierks A."/>
            <person name="Storesund J.E."/>
            <person name="Kallscheuer N."/>
            <person name="Luecker S."/>
            <person name="Lage O.M."/>
            <person name="Pohl T."/>
            <person name="Merkel B.J."/>
            <person name="Hornburger P."/>
            <person name="Mueller R.-W."/>
            <person name="Bruemmer F."/>
            <person name="Labrenz M."/>
            <person name="Spormann A.M."/>
            <person name="Op den Camp H."/>
            <person name="Overmann J."/>
            <person name="Amann R."/>
            <person name="Jetten M.S.M."/>
            <person name="Mascher T."/>
            <person name="Medema M.H."/>
            <person name="Devos D.P."/>
            <person name="Kaster A.-K."/>
            <person name="Ovreas L."/>
            <person name="Rohde M."/>
            <person name="Galperin M.Y."/>
            <person name="Jogler C."/>
        </authorList>
    </citation>
    <scope>NUCLEOTIDE SEQUENCE [LARGE SCALE GENOMIC DNA]</scope>
    <source>
        <strain evidence="2 3">Mal4</strain>
    </source>
</reference>
<dbReference type="PANTHER" id="PTHR33361">
    <property type="entry name" value="GLR0591 PROTEIN"/>
    <property type="match status" value="1"/>
</dbReference>
<dbReference type="Proteomes" id="UP000320496">
    <property type="component" value="Chromosome"/>
</dbReference>
<dbReference type="KEGG" id="mri:Mal4_06070"/>
<accession>A0A517Z1H0</accession>
<dbReference type="AlphaFoldDB" id="A0A517Z1H0"/>
<dbReference type="PANTHER" id="PTHR33361:SF2">
    <property type="entry name" value="DUF885 DOMAIN-CONTAINING PROTEIN"/>
    <property type="match status" value="1"/>
</dbReference>
<dbReference type="InterPro" id="IPR010281">
    <property type="entry name" value="DUF885"/>
</dbReference>
<dbReference type="OrthoDB" id="9760040at2"/>
<evidence type="ECO:0008006" key="4">
    <source>
        <dbReference type="Google" id="ProtNLM"/>
    </source>
</evidence>